<dbReference type="HOGENOM" id="CLU_896602_0_0_6"/>
<dbReference type="AlphaFoldDB" id="I3YFK3"/>
<dbReference type="PANTHER" id="PTHR35038">
    <property type="entry name" value="DISSIMILATORY SULFITE REDUCTASE SIRA"/>
    <property type="match status" value="1"/>
</dbReference>
<dbReference type="Pfam" id="PF09699">
    <property type="entry name" value="Paired_CXXCH_1"/>
    <property type="match status" value="1"/>
</dbReference>
<keyword evidence="6" id="KW-1185">Reference proteome</keyword>
<evidence type="ECO:0000256" key="2">
    <source>
        <dbReference type="SAM" id="MobiDB-lite"/>
    </source>
</evidence>
<proteinExistence type="predicted"/>
<dbReference type="InterPro" id="IPR051829">
    <property type="entry name" value="Multiheme_Cytochr_ET"/>
</dbReference>
<feature type="region of interest" description="Disordered" evidence="2">
    <location>
        <begin position="1"/>
        <end position="22"/>
    </location>
</feature>
<protein>
    <submittedName>
        <fullName evidence="5">Nitrate/TMAO reductase, membrane-bound tetraheme cytochrome c subunit</fullName>
    </submittedName>
</protein>
<dbReference type="PANTHER" id="PTHR35038:SF6">
    <property type="entry name" value="SURFACE LOCALIZED DECAHEME CYTOCHROME C LIPOPROTEIN"/>
    <property type="match status" value="1"/>
</dbReference>
<evidence type="ECO:0000313" key="6">
    <source>
        <dbReference type="Proteomes" id="UP000006062"/>
    </source>
</evidence>
<feature type="transmembrane region" description="Helical" evidence="3">
    <location>
        <begin position="297"/>
        <end position="315"/>
    </location>
</feature>
<dbReference type="STRING" id="765911.Thivi_3935"/>
<dbReference type="InterPro" id="IPR010177">
    <property type="entry name" value="Paired_CXXCH_1"/>
</dbReference>
<dbReference type="EMBL" id="CP003154">
    <property type="protein sequence ID" value="AFL75771.1"/>
    <property type="molecule type" value="Genomic_DNA"/>
</dbReference>
<organism evidence="5 6">
    <name type="scientific">Thiocystis violascens (strain ATCC 17096 / DSM 198 / 6111)</name>
    <name type="common">Chromatium violascens</name>
    <dbReference type="NCBI Taxonomy" id="765911"/>
    <lineage>
        <taxon>Bacteria</taxon>
        <taxon>Pseudomonadati</taxon>
        <taxon>Pseudomonadota</taxon>
        <taxon>Gammaproteobacteria</taxon>
        <taxon>Chromatiales</taxon>
        <taxon>Chromatiaceae</taxon>
        <taxon>Thiocystis</taxon>
    </lineage>
</organism>
<dbReference type="KEGG" id="tvi:Thivi_3935"/>
<name>I3YFK3_THIV6</name>
<dbReference type="eggNOG" id="COG3005">
    <property type="taxonomic scope" value="Bacteria"/>
</dbReference>
<keyword evidence="3" id="KW-0472">Membrane</keyword>
<evidence type="ECO:0000259" key="4">
    <source>
        <dbReference type="Pfam" id="PF09699"/>
    </source>
</evidence>
<dbReference type="Pfam" id="PF02335">
    <property type="entry name" value="Cytochrom_C552"/>
    <property type="match status" value="1"/>
</dbReference>
<dbReference type="SUPFAM" id="SSF48695">
    <property type="entry name" value="Multiheme cytochromes"/>
    <property type="match status" value="1"/>
</dbReference>
<dbReference type="InterPro" id="IPR036280">
    <property type="entry name" value="Multihaem_cyt_sf"/>
</dbReference>
<gene>
    <name evidence="5" type="ordered locus">Thivi_3935</name>
</gene>
<sequence>MTNLFANPTNPRDPHRQPRAGSFPTIMALSGTLLLTLMTIAPPATPAAPATDNKSCLRCHAMATLAYRDPGTGEIVDLAIEPHALSHSVHGELDCIDCHEGDFDRYPHPSDAANETLSCIGCHEKDDTQDNIARYKSIDAEYAESVHATSDAAEAEGFSCHSCHDPHGFRASQVGEEIAAIVRDDNQVCLSCHEKVRDPLSDPHAWLPNREKHWNAVRCLDCHTPVSENGKTVSHQVLKAADSNRDCVNCHSRESSLLNRLYQYRSEEDLATKGWLNKAVFNEAYVVGMSRNATLDLLGLIVTGLTLLVLAAHGFGRYKAYQRTKGDPK</sequence>
<evidence type="ECO:0000256" key="1">
    <source>
        <dbReference type="ARBA" id="ARBA00022729"/>
    </source>
</evidence>
<evidence type="ECO:0000256" key="3">
    <source>
        <dbReference type="SAM" id="Phobius"/>
    </source>
</evidence>
<reference evidence="5 6" key="1">
    <citation type="submission" date="2012-06" db="EMBL/GenBank/DDBJ databases">
        <title>Complete sequence of Thiocystis violascens DSM 198.</title>
        <authorList>
            <consortium name="US DOE Joint Genome Institute"/>
            <person name="Lucas S."/>
            <person name="Han J."/>
            <person name="Lapidus A."/>
            <person name="Cheng J.-F."/>
            <person name="Goodwin L."/>
            <person name="Pitluck S."/>
            <person name="Peters L."/>
            <person name="Ovchinnikova G."/>
            <person name="Teshima H."/>
            <person name="Detter J.C."/>
            <person name="Han C."/>
            <person name="Tapia R."/>
            <person name="Land M."/>
            <person name="Hauser L."/>
            <person name="Kyrpides N."/>
            <person name="Ivanova N."/>
            <person name="Pagani I."/>
            <person name="Vogl K."/>
            <person name="Liu Z."/>
            <person name="Frigaard N.-U."/>
            <person name="Bryant D."/>
            <person name="Woyke T."/>
        </authorList>
    </citation>
    <scope>NUCLEOTIDE SEQUENCE [LARGE SCALE GENOMIC DNA]</scope>
    <source>
        <strain evidence="6">ATCC 17096 / DSM 198 / 6111</strain>
    </source>
</reference>
<feature type="compositionally biased region" description="Polar residues" evidence="2">
    <location>
        <begin position="1"/>
        <end position="10"/>
    </location>
</feature>
<dbReference type="Proteomes" id="UP000006062">
    <property type="component" value="Chromosome"/>
</dbReference>
<dbReference type="GO" id="GO:0042597">
    <property type="term" value="C:periplasmic space"/>
    <property type="evidence" value="ECO:0007669"/>
    <property type="project" value="InterPro"/>
</dbReference>
<dbReference type="RefSeq" id="WP_014780158.1">
    <property type="nucleotide sequence ID" value="NC_018012.1"/>
</dbReference>
<keyword evidence="3" id="KW-1133">Transmembrane helix</keyword>
<evidence type="ECO:0000313" key="5">
    <source>
        <dbReference type="EMBL" id="AFL75771.1"/>
    </source>
</evidence>
<dbReference type="Gene3D" id="3.90.10.10">
    <property type="entry name" value="Cytochrome C3"/>
    <property type="match status" value="1"/>
</dbReference>
<keyword evidence="1" id="KW-0732">Signal</keyword>
<dbReference type="GO" id="GO:0042279">
    <property type="term" value="F:nitrite reductase (cytochrome, ammonia-forming) activity"/>
    <property type="evidence" value="ECO:0007669"/>
    <property type="project" value="InterPro"/>
</dbReference>
<feature type="domain" description="Doubled CXXCH motif" evidence="4">
    <location>
        <begin position="156"/>
        <end position="196"/>
    </location>
</feature>
<dbReference type="InterPro" id="IPR003321">
    <property type="entry name" value="Cyt_c552"/>
</dbReference>
<keyword evidence="3" id="KW-0812">Transmembrane</keyword>
<accession>I3YFK3</accession>